<dbReference type="Pfam" id="PF00553">
    <property type="entry name" value="CBM_2"/>
    <property type="match status" value="1"/>
</dbReference>
<dbReference type="SUPFAM" id="SSF81296">
    <property type="entry name" value="E set domains"/>
    <property type="match status" value="1"/>
</dbReference>
<dbReference type="SMART" id="SM00637">
    <property type="entry name" value="CBD_II"/>
    <property type="match status" value="1"/>
</dbReference>
<dbReference type="Gene3D" id="2.60.40.290">
    <property type="match status" value="1"/>
</dbReference>
<dbReference type="InterPro" id="IPR001919">
    <property type="entry name" value="CBD2"/>
</dbReference>
<dbReference type="InterPro" id="IPR006311">
    <property type="entry name" value="TAT_signal"/>
</dbReference>
<organism evidence="4 5">
    <name type="scientific">Winogradskya humida</name>
    <dbReference type="NCBI Taxonomy" id="113566"/>
    <lineage>
        <taxon>Bacteria</taxon>
        <taxon>Bacillati</taxon>
        <taxon>Actinomycetota</taxon>
        <taxon>Actinomycetes</taxon>
        <taxon>Micromonosporales</taxon>
        <taxon>Micromonosporaceae</taxon>
        <taxon>Winogradskya</taxon>
    </lineage>
</organism>
<evidence type="ECO:0000256" key="1">
    <source>
        <dbReference type="ARBA" id="ARBA00022729"/>
    </source>
</evidence>
<protein>
    <recommendedName>
        <fullName evidence="3">CBM2 domain-containing protein</fullName>
    </recommendedName>
</protein>
<evidence type="ECO:0000259" key="3">
    <source>
        <dbReference type="PROSITE" id="PS51173"/>
    </source>
</evidence>
<dbReference type="CDD" id="cd21177">
    <property type="entry name" value="LPMO_AA10"/>
    <property type="match status" value="1"/>
</dbReference>
<proteinExistence type="predicted"/>
<dbReference type="PANTHER" id="PTHR34823">
    <property type="entry name" value="GLCNAC-BINDING PROTEIN A"/>
    <property type="match status" value="1"/>
</dbReference>
<comment type="caution">
    <text evidence="4">The sequence shown here is derived from an EMBL/GenBank/DDBJ whole genome shotgun (WGS) entry which is preliminary data.</text>
</comment>
<dbReference type="SUPFAM" id="SSF49384">
    <property type="entry name" value="Carbohydrate-binding domain"/>
    <property type="match status" value="1"/>
</dbReference>
<name>A0ABQ4A2U1_9ACTN</name>
<reference evidence="4 5" key="1">
    <citation type="submission" date="2021-01" db="EMBL/GenBank/DDBJ databases">
        <title>Whole genome shotgun sequence of Actinoplanes humidus NBRC 14915.</title>
        <authorList>
            <person name="Komaki H."/>
            <person name="Tamura T."/>
        </authorList>
    </citation>
    <scope>NUCLEOTIDE SEQUENCE [LARGE SCALE GENOMIC DNA]</scope>
    <source>
        <strain evidence="4 5">NBRC 14915</strain>
    </source>
</reference>
<dbReference type="PROSITE" id="PS51318">
    <property type="entry name" value="TAT"/>
    <property type="match status" value="1"/>
</dbReference>
<keyword evidence="5" id="KW-1185">Reference proteome</keyword>
<dbReference type="EMBL" id="BOMN01000112">
    <property type="protein sequence ID" value="GIE24667.1"/>
    <property type="molecule type" value="Genomic_DNA"/>
</dbReference>
<accession>A0ABQ4A2U1</accession>
<gene>
    <name evidence="4" type="ORF">Ahu01nite_077690</name>
</gene>
<dbReference type="PANTHER" id="PTHR34823:SF1">
    <property type="entry name" value="CHITIN-BINDING TYPE-4 DOMAIN-CONTAINING PROTEIN"/>
    <property type="match status" value="1"/>
</dbReference>
<feature type="region of interest" description="Disordered" evidence="2">
    <location>
        <begin position="234"/>
        <end position="278"/>
    </location>
</feature>
<evidence type="ECO:0000313" key="5">
    <source>
        <dbReference type="Proteomes" id="UP000603200"/>
    </source>
</evidence>
<dbReference type="Gene3D" id="2.70.50.50">
    <property type="entry name" value="chitin-binding protein cbp21"/>
    <property type="match status" value="1"/>
</dbReference>
<dbReference type="Proteomes" id="UP000603200">
    <property type="component" value="Unassembled WGS sequence"/>
</dbReference>
<dbReference type="InterPro" id="IPR014756">
    <property type="entry name" value="Ig_E-set"/>
</dbReference>
<evidence type="ECO:0000313" key="4">
    <source>
        <dbReference type="EMBL" id="GIE24667.1"/>
    </source>
</evidence>
<dbReference type="Pfam" id="PF03067">
    <property type="entry name" value="LPMO_10"/>
    <property type="match status" value="1"/>
</dbReference>
<evidence type="ECO:0000256" key="2">
    <source>
        <dbReference type="SAM" id="MobiDB-lite"/>
    </source>
</evidence>
<sequence length="372" mass="38875">MSSITLSPPRRRLLVSALIGAVIAALAVVALPSGPASAHGNVIGPASRNYGCFERWGTRFQDPVMATEDPMCWQAWQADPNAMWNWNGLFREGVAGNHQAAIPDGQLCSAGHTQSGRYNALDTVGNWKTTPVGTNFSVRLFDQASHGADYIRVYVTKPSYDPVTQPLKWSDLDLVSQIGNTPAAQWTPATGGVQIDLPVTATGRTGRAMVYTIWQASHLDQSYYFCSDITFGGTSTTPPTTTPPTTTPPTTTPPTTTPPTTTPPVTTPPTTTPPASGACSATYAVDSQWSGGYQGTVTVRAGTAAIQRWSVAMTFPAAPVIQQAWNATVTTSGTTATAVNASYNGSVAAGSSTSFGFTGSGTSTVPTLSCTA</sequence>
<dbReference type="PROSITE" id="PS51173">
    <property type="entry name" value="CBM2"/>
    <property type="match status" value="1"/>
</dbReference>
<dbReference type="InterPro" id="IPR012291">
    <property type="entry name" value="CBM2_carb-bd_dom_sf"/>
</dbReference>
<feature type="domain" description="CBM2" evidence="3">
    <location>
        <begin position="272"/>
        <end position="372"/>
    </location>
</feature>
<keyword evidence="1" id="KW-0732">Signal</keyword>
<dbReference type="RefSeq" id="WP_203841671.1">
    <property type="nucleotide sequence ID" value="NZ_BAAATV010000009.1"/>
</dbReference>
<dbReference type="InterPro" id="IPR004302">
    <property type="entry name" value="Cellulose/chitin-bd_N"/>
</dbReference>
<dbReference type="InterPro" id="IPR051024">
    <property type="entry name" value="GlcNAc_Chitin_IntDeg"/>
</dbReference>
<feature type="compositionally biased region" description="Pro residues" evidence="2">
    <location>
        <begin position="240"/>
        <end position="272"/>
    </location>
</feature>
<dbReference type="InterPro" id="IPR008965">
    <property type="entry name" value="CBM2/CBM3_carb-bd_dom_sf"/>
</dbReference>